<dbReference type="InterPro" id="IPR050194">
    <property type="entry name" value="Glycosyltransferase_grp1"/>
</dbReference>
<sequence>MSLNLLLKGQLSYLNHYFDVTAISGEGEDLQVVKQREGVKVHPIEMHRPISLWQDLKSLWQLYRYFKKEKPDIVHSITPKAGLLSMLAGKLAGVPIRMHTFTGLIFPHKGGYMKQTLILMDQLLCKAATHIYPEGKGVMEDLVLHKITQKPLKVIANGNVNGVDVDYFHANALDIEEVAQLKKSLNIEEGDFVFVFVGRLVIDKGLRELVNAFDHLSKTYQNAKLLIVGPRENAHNPLKRKMFHIIRHNANIITVGYQEEVRPYYAMSDVFVLPSYREGFPNAVLQAGAMSLPSIVTDISGCNEIIVEGENGLIIPPKNQNELERAMLRLIEDHELRSRLKENARPMIVQRFDKSLVWEELKKEYWEVMK</sequence>
<evidence type="ECO:0000313" key="3">
    <source>
        <dbReference type="EMBL" id="GGP06585.1"/>
    </source>
</evidence>
<dbReference type="InterPro" id="IPR001296">
    <property type="entry name" value="Glyco_trans_1"/>
</dbReference>
<evidence type="ECO:0000259" key="1">
    <source>
        <dbReference type="Pfam" id="PF00534"/>
    </source>
</evidence>
<comment type="caution">
    <text evidence="3">The sequence shown here is derived from an EMBL/GenBank/DDBJ whole genome shotgun (WGS) entry which is preliminary data.</text>
</comment>
<name>A0ABQ2NLR3_9FLAO</name>
<dbReference type="SUPFAM" id="SSF53756">
    <property type="entry name" value="UDP-Glycosyltransferase/glycogen phosphorylase"/>
    <property type="match status" value="1"/>
</dbReference>
<accession>A0ABQ2NLR3</accession>
<evidence type="ECO:0000313" key="4">
    <source>
        <dbReference type="Proteomes" id="UP000620064"/>
    </source>
</evidence>
<dbReference type="Gene3D" id="3.40.50.2000">
    <property type="entry name" value="Glycogen Phosphorylase B"/>
    <property type="match status" value="2"/>
</dbReference>
<evidence type="ECO:0000259" key="2">
    <source>
        <dbReference type="Pfam" id="PF13579"/>
    </source>
</evidence>
<dbReference type="CDD" id="cd03808">
    <property type="entry name" value="GT4_CapM-like"/>
    <property type="match status" value="1"/>
</dbReference>
<feature type="domain" description="Glycosyltransferase subfamily 4-like N-terminal" evidence="2">
    <location>
        <begin position="19"/>
        <end position="158"/>
    </location>
</feature>
<feature type="domain" description="Glycosyl transferase family 1" evidence="1">
    <location>
        <begin position="180"/>
        <end position="345"/>
    </location>
</feature>
<dbReference type="Proteomes" id="UP000620064">
    <property type="component" value="Unassembled WGS sequence"/>
</dbReference>
<dbReference type="Pfam" id="PF13579">
    <property type="entry name" value="Glyco_trans_4_4"/>
    <property type="match status" value="1"/>
</dbReference>
<dbReference type="PANTHER" id="PTHR45947">
    <property type="entry name" value="SULFOQUINOVOSYL TRANSFERASE SQD2"/>
    <property type="match status" value="1"/>
</dbReference>
<protein>
    <submittedName>
        <fullName evidence="3">Glycosyl transferase</fullName>
    </submittedName>
</protein>
<reference evidence="4" key="1">
    <citation type="journal article" date="2019" name="Int. J. Syst. Evol. Microbiol.">
        <title>The Global Catalogue of Microorganisms (GCM) 10K type strain sequencing project: providing services to taxonomists for standard genome sequencing and annotation.</title>
        <authorList>
            <consortium name="The Broad Institute Genomics Platform"/>
            <consortium name="The Broad Institute Genome Sequencing Center for Infectious Disease"/>
            <person name="Wu L."/>
            <person name="Ma J."/>
        </authorList>
    </citation>
    <scope>NUCLEOTIDE SEQUENCE [LARGE SCALE GENOMIC DNA]</scope>
    <source>
        <strain evidence="4">CGMCC 1.7656</strain>
    </source>
</reference>
<dbReference type="EMBL" id="BMLV01000007">
    <property type="protein sequence ID" value="GGP06585.1"/>
    <property type="molecule type" value="Genomic_DNA"/>
</dbReference>
<dbReference type="Pfam" id="PF00534">
    <property type="entry name" value="Glycos_transf_1"/>
    <property type="match status" value="1"/>
</dbReference>
<keyword evidence="4" id="KW-1185">Reference proteome</keyword>
<dbReference type="InterPro" id="IPR028098">
    <property type="entry name" value="Glyco_trans_4-like_N"/>
</dbReference>
<dbReference type="GO" id="GO:0016740">
    <property type="term" value="F:transferase activity"/>
    <property type="evidence" value="ECO:0007669"/>
    <property type="project" value="UniProtKB-KW"/>
</dbReference>
<organism evidence="3 4">
    <name type="scientific">Cloacibacterium rupense</name>
    <dbReference type="NCBI Taxonomy" id="517423"/>
    <lineage>
        <taxon>Bacteria</taxon>
        <taxon>Pseudomonadati</taxon>
        <taxon>Bacteroidota</taxon>
        <taxon>Flavobacteriia</taxon>
        <taxon>Flavobacteriales</taxon>
        <taxon>Weeksellaceae</taxon>
    </lineage>
</organism>
<gene>
    <name evidence="3" type="ORF">GCM10010992_27170</name>
</gene>
<dbReference type="PANTHER" id="PTHR45947:SF3">
    <property type="entry name" value="SULFOQUINOVOSYL TRANSFERASE SQD2"/>
    <property type="match status" value="1"/>
</dbReference>
<proteinExistence type="predicted"/>
<keyword evidence="3" id="KW-0808">Transferase</keyword>